<protein>
    <submittedName>
        <fullName evidence="2">Uncharacterized protein</fullName>
    </submittedName>
</protein>
<feature type="transmembrane region" description="Helical" evidence="1">
    <location>
        <begin position="80"/>
        <end position="101"/>
    </location>
</feature>
<gene>
    <name evidence="2" type="ORF">FTW19_00505</name>
</gene>
<dbReference type="RefSeq" id="WP_147645755.1">
    <property type="nucleotide sequence ID" value="NZ_CP042806.1"/>
</dbReference>
<dbReference type="EMBL" id="CP042806">
    <property type="protein sequence ID" value="QEE26617.1"/>
    <property type="molecule type" value="Genomic_DNA"/>
</dbReference>
<evidence type="ECO:0000256" key="1">
    <source>
        <dbReference type="SAM" id="Phobius"/>
    </source>
</evidence>
<proteinExistence type="predicted"/>
<keyword evidence="3" id="KW-1185">Reference proteome</keyword>
<dbReference type="OrthoDB" id="118316at2"/>
<accession>A0A5B9E8P3</accession>
<keyword evidence="1" id="KW-0812">Transmembrane</keyword>
<sequence>METLHTPFVIPVAAFAMIAILGVGGMISGYHEKKLKVEQRMVALQRGIPLEQIEKVFGAVERAEQERGDPLRGMKNARRAALILIACGAGIIATCLVLTMILQVREILAGAAGGLIPAAIGIGFWIDYKIQAREMERLGLIASEE</sequence>
<dbReference type="KEGG" id="talb:FTW19_00505"/>
<keyword evidence="1" id="KW-0472">Membrane</keyword>
<evidence type="ECO:0000313" key="2">
    <source>
        <dbReference type="EMBL" id="QEE26617.1"/>
    </source>
</evidence>
<name>A0A5B9E8P3_9BACT</name>
<reference evidence="2 3" key="1">
    <citation type="submission" date="2019-08" db="EMBL/GenBank/DDBJ databases">
        <title>Complete genome sequence of Terriglobus albidus strain ORNL.</title>
        <authorList>
            <person name="Podar M."/>
        </authorList>
    </citation>
    <scope>NUCLEOTIDE SEQUENCE [LARGE SCALE GENOMIC DNA]</scope>
    <source>
        <strain evidence="2 3">ORNL</strain>
    </source>
</reference>
<dbReference type="AlphaFoldDB" id="A0A5B9E8P3"/>
<evidence type="ECO:0000313" key="3">
    <source>
        <dbReference type="Proteomes" id="UP000321820"/>
    </source>
</evidence>
<feature type="transmembrane region" description="Helical" evidence="1">
    <location>
        <begin position="107"/>
        <end position="128"/>
    </location>
</feature>
<feature type="transmembrane region" description="Helical" evidence="1">
    <location>
        <begin position="12"/>
        <end position="31"/>
    </location>
</feature>
<keyword evidence="1" id="KW-1133">Transmembrane helix</keyword>
<organism evidence="2 3">
    <name type="scientific">Terriglobus albidus</name>
    <dbReference type="NCBI Taxonomy" id="1592106"/>
    <lineage>
        <taxon>Bacteria</taxon>
        <taxon>Pseudomonadati</taxon>
        <taxon>Acidobacteriota</taxon>
        <taxon>Terriglobia</taxon>
        <taxon>Terriglobales</taxon>
        <taxon>Acidobacteriaceae</taxon>
        <taxon>Terriglobus</taxon>
    </lineage>
</organism>
<dbReference type="Proteomes" id="UP000321820">
    <property type="component" value="Chromosome"/>
</dbReference>